<protein>
    <submittedName>
        <fullName evidence="9">EamA family transporter</fullName>
    </submittedName>
</protein>
<dbReference type="InterPro" id="IPR000620">
    <property type="entry name" value="EamA_dom"/>
</dbReference>
<dbReference type="InterPro" id="IPR050638">
    <property type="entry name" value="AA-Vitamin_Transporters"/>
</dbReference>
<organism evidence="9 10">
    <name type="scientific">Streptosporangium longisporum</name>
    <dbReference type="NCBI Taxonomy" id="46187"/>
    <lineage>
        <taxon>Bacteria</taxon>
        <taxon>Bacillati</taxon>
        <taxon>Actinomycetota</taxon>
        <taxon>Actinomycetes</taxon>
        <taxon>Streptosporangiales</taxon>
        <taxon>Streptosporangiaceae</taxon>
        <taxon>Streptosporangium</taxon>
    </lineage>
</organism>
<evidence type="ECO:0000313" key="9">
    <source>
        <dbReference type="EMBL" id="GAA3022970.1"/>
    </source>
</evidence>
<dbReference type="Proteomes" id="UP001499930">
    <property type="component" value="Unassembled WGS sequence"/>
</dbReference>
<proteinExistence type="inferred from homology"/>
<feature type="region of interest" description="Disordered" evidence="6">
    <location>
        <begin position="297"/>
        <end position="325"/>
    </location>
</feature>
<reference evidence="10" key="1">
    <citation type="journal article" date="2019" name="Int. J. Syst. Evol. Microbiol.">
        <title>The Global Catalogue of Microorganisms (GCM) 10K type strain sequencing project: providing services to taxonomists for standard genome sequencing and annotation.</title>
        <authorList>
            <consortium name="The Broad Institute Genomics Platform"/>
            <consortium name="The Broad Institute Genome Sequencing Center for Infectious Disease"/>
            <person name="Wu L."/>
            <person name="Ma J."/>
        </authorList>
    </citation>
    <scope>NUCLEOTIDE SEQUENCE [LARGE SCALE GENOMIC DNA]</scope>
    <source>
        <strain evidence="10">JCM 3106</strain>
    </source>
</reference>
<keyword evidence="3 7" id="KW-0812">Transmembrane</keyword>
<feature type="transmembrane region" description="Helical" evidence="7">
    <location>
        <begin position="239"/>
        <end position="259"/>
    </location>
</feature>
<evidence type="ECO:0000256" key="6">
    <source>
        <dbReference type="SAM" id="MobiDB-lite"/>
    </source>
</evidence>
<feature type="transmembrane region" description="Helical" evidence="7">
    <location>
        <begin position="210"/>
        <end position="232"/>
    </location>
</feature>
<comment type="caution">
    <text evidence="9">The sequence shown here is derived from an EMBL/GenBank/DDBJ whole genome shotgun (WGS) entry which is preliminary data.</text>
</comment>
<feature type="domain" description="EamA" evidence="8">
    <location>
        <begin position="10"/>
        <end position="137"/>
    </location>
</feature>
<keyword evidence="5 7" id="KW-0472">Membrane</keyword>
<sequence length="325" mass="33408">MSSMEAKFRWVAVTALAPVAWGTTYFVTHRFLPPGQPLYGAAIRALPAGLLLLLAARRIPHGSWWWRSAVLGTLNMGAFFALIYLAAQLLPTSVASTIMAASPVVMMLLAWPVLSERPRIAHLAGAGAGVTGVCLMLFTGAAAVDALGVLASVAAMVMSSIGHVLAKRWNDADTDVTASTSWQLIAGGVVLLPFAVVLEGPPPDLDGPALLAFGYVTVVATALAFVAWFAGLRHLPTGTVGLAGLLNPVTGVLLGTTVAGEALTGRQLCGLALTLLGVLLGQPAAARLLALARSRAERGAGSPGGAGAQPSEGREPSRASRTRRA</sequence>
<dbReference type="PANTHER" id="PTHR32322">
    <property type="entry name" value="INNER MEMBRANE TRANSPORTER"/>
    <property type="match status" value="1"/>
</dbReference>
<feature type="transmembrane region" description="Helical" evidence="7">
    <location>
        <begin position="68"/>
        <end position="87"/>
    </location>
</feature>
<feature type="transmembrane region" description="Helical" evidence="7">
    <location>
        <begin position="178"/>
        <end position="198"/>
    </location>
</feature>
<feature type="domain" description="EamA" evidence="8">
    <location>
        <begin position="147"/>
        <end position="280"/>
    </location>
</feature>
<dbReference type="SUPFAM" id="SSF103481">
    <property type="entry name" value="Multidrug resistance efflux transporter EmrE"/>
    <property type="match status" value="2"/>
</dbReference>
<comment type="similarity">
    <text evidence="2">Belongs to the EamA transporter family.</text>
</comment>
<gene>
    <name evidence="9" type="ORF">GCM10017559_55220</name>
</gene>
<keyword evidence="10" id="KW-1185">Reference proteome</keyword>
<evidence type="ECO:0000256" key="3">
    <source>
        <dbReference type="ARBA" id="ARBA00022692"/>
    </source>
</evidence>
<evidence type="ECO:0000259" key="8">
    <source>
        <dbReference type="Pfam" id="PF00892"/>
    </source>
</evidence>
<evidence type="ECO:0000256" key="1">
    <source>
        <dbReference type="ARBA" id="ARBA00004141"/>
    </source>
</evidence>
<feature type="transmembrane region" description="Helical" evidence="7">
    <location>
        <begin position="38"/>
        <end position="56"/>
    </location>
</feature>
<dbReference type="Gene3D" id="1.10.3730.20">
    <property type="match status" value="1"/>
</dbReference>
<dbReference type="EMBL" id="BAAAWD010000015">
    <property type="protein sequence ID" value="GAA3022970.1"/>
    <property type="molecule type" value="Genomic_DNA"/>
</dbReference>
<dbReference type="InterPro" id="IPR037185">
    <property type="entry name" value="EmrE-like"/>
</dbReference>
<evidence type="ECO:0000256" key="7">
    <source>
        <dbReference type="SAM" id="Phobius"/>
    </source>
</evidence>
<name>A0ABN3Y8Y8_9ACTN</name>
<feature type="transmembrane region" description="Helical" evidence="7">
    <location>
        <begin position="146"/>
        <end position="166"/>
    </location>
</feature>
<dbReference type="PANTHER" id="PTHR32322:SF2">
    <property type="entry name" value="EAMA DOMAIN-CONTAINING PROTEIN"/>
    <property type="match status" value="1"/>
</dbReference>
<evidence type="ECO:0000313" key="10">
    <source>
        <dbReference type="Proteomes" id="UP001499930"/>
    </source>
</evidence>
<feature type="transmembrane region" description="Helical" evidence="7">
    <location>
        <begin position="271"/>
        <end position="290"/>
    </location>
</feature>
<feature type="transmembrane region" description="Helical" evidence="7">
    <location>
        <begin position="93"/>
        <end position="114"/>
    </location>
</feature>
<evidence type="ECO:0000256" key="5">
    <source>
        <dbReference type="ARBA" id="ARBA00023136"/>
    </source>
</evidence>
<evidence type="ECO:0000256" key="2">
    <source>
        <dbReference type="ARBA" id="ARBA00007362"/>
    </source>
</evidence>
<dbReference type="Pfam" id="PF00892">
    <property type="entry name" value="EamA"/>
    <property type="match status" value="2"/>
</dbReference>
<accession>A0ABN3Y8Y8</accession>
<evidence type="ECO:0000256" key="4">
    <source>
        <dbReference type="ARBA" id="ARBA00022989"/>
    </source>
</evidence>
<feature type="transmembrane region" description="Helical" evidence="7">
    <location>
        <begin position="121"/>
        <end position="140"/>
    </location>
</feature>
<keyword evidence="4 7" id="KW-1133">Transmembrane helix</keyword>
<comment type="subcellular location">
    <subcellularLocation>
        <location evidence="1">Membrane</location>
        <topology evidence="1">Multi-pass membrane protein</topology>
    </subcellularLocation>
</comment>